<reference evidence="4" key="2">
    <citation type="submission" date="2016-12" db="EMBL/GenBank/DDBJ databases">
        <title>Whole genome sequencing of Sphingomonas sp. ABOJV.</title>
        <authorList>
            <person name="Conlan S."/>
            <person name="Thomas P.J."/>
            <person name="Mullikin J."/>
            <person name="Palmore T.N."/>
            <person name="Frank K.M."/>
            <person name="Segre J.A."/>
        </authorList>
    </citation>
    <scope>NUCLEOTIDE SEQUENCE [LARGE SCALE GENOMIC DNA]</scope>
    <source>
        <strain evidence="4">ABOJV</strain>
    </source>
</reference>
<dbReference type="Proteomes" id="UP000185161">
    <property type="component" value="Chromosome"/>
</dbReference>
<dbReference type="Proteomes" id="UP000286681">
    <property type="component" value="Unassembled WGS sequence"/>
</dbReference>
<evidence type="ECO:0000313" key="3">
    <source>
        <dbReference type="EMBL" id="RSV00715.1"/>
    </source>
</evidence>
<dbReference type="InterPro" id="IPR051397">
    <property type="entry name" value="Zn-ADH-like_protein"/>
</dbReference>
<dbReference type="Pfam" id="PF08240">
    <property type="entry name" value="ADH_N"/>
    <property type="match status" value="1"/>
</dbReference>
<dbReference type="EMBL" id="QQWO01000015">
    <property type="protein sequence ID" value="RSV00715.1"/>
    <property type="molecule type" value="Genomic_DNA"/>
</dbReference>
<dbReference type="InterPro" id="IPR013149">
    <property type="entry name" value="ADH-like_C"/>
</dbReference>
<dbReference type="OrthoDB" id="4190732at2"/>
<dbReference type="GO" id="GO:0016491">
    <property type="term" value="F:oxidoreductase activity"/>
    <property type="evidence" value="ECO:0007669"/>
    <property type="project" value="InterPro"/>
</dbReference>
<dbReference type="Gene3D" id="3.90.180.10">
    <property type="entry name" value="Medium-chain alcohol dehydrogenases, catalytic domain"/>
    <property type="match status" value="1"/>
</dbReference>
<dbReference type="InterPro" id="IPR036291">
    <property type="entry name" value="NAD(P)-bd_dom_sf"/>
</dbReference>
<dbReference type="SMART" id="SM00829">
    <property type="entry name" value="PKS_ER"/>
    <property type="match status" value="1"/>
</dbReference>
<protein>
    <submittedName>
        <fullName evidence="2 3">NADPH:quinone oxidoreductase</fullName>
    </submittedName>
</protein>
<dbReference type="Gene3D" id="3.40.50.720">
    <property type="entry name" value="NAD(P)-binding Rossmann-like Domain"/>
    <property type="match status" value="1"/>
</dbReference>
<dbReference type="STRING" id="93064.BRX40_00475"/>
<organism evidence="2 4">
    <name type="scientific">Sphingomonas koreensis</name>
    <dbReference type="NCBI Taxonomy" id="93064"/>
    <lineage>
        <taxon>Bacteria</taxon>
        <taxon>Pseudomonadati</taxon>
        <taxon>Pseudomonadota</taxon>
        <taxon>Alphaproteobacteria</taxon>
        <taxon>Sphingomonadales</taxon>
        <taxon>Sphingomonadaceae</taxon>
        <taxon>Sphingomonas</taxon>
    </lineage>
</organism>
<dbReference type="SUPFAM" id="SSF51735">
    <property type="entry name" value="NAD(P)-binding Rossmann-fold domains"/>
    <property type="match status" value="1"/>
</dbReference>
<dbReference type="SUPFAM" id="SSF50129">
    <property type="entry name" value="GroES-like"/>
    <property type="match status" value="1"/>
</dbReference>
<proteinExistence type="predicted"/>
<dbReference type="InterPro" id="IPR020843">
    <property type="entry name" value="ER"/>
</dbReference>
<feature type="domain" description="Enoyl reductase (ER)" evidence="1">
    <location>
        <begin position="10"/>
        <end position="326"/>
    </location>
</feature>
<accession>A0A1L6J5I9</accession>
<dbReference type="CDD" id="cd08241">
    <property type="entry name" value="QOR1"/>
    <property type="match status" value="1"/>
</dbReference>
<dbReference type="Pfam" id="PF00107">
    <property type="entry name" value="ADH_zinc_N"/>
    <property type="match status" value="1"/>
</dbReference>
<sequence>MRTLLSHRPGGPETLLIEERPDIAPGPGEVLIDVHAAALNYPDVLLIQDLYQIRPPRPFAPGSEVAGVVRAVGSGVARFRVGNRVIGTAAWGGLATQFIVPEANCIAIPADMPFDEAAALIVTFATSHYALRDRAALRPGETLLILGATGGVGIAAIQLGKAFGARVIAATSSPEKAALARDQGADATIIYPADLSGRDSQRAVTDALKAEGPIDVILDPVGGPLSEAAVRSIGWQGRHLIVGFTAGIPTPPLNLLLLKGASFVGVFYGDFTRRNPDRRNEYLAEIVALHAAGAIRPHISRRLPLERAAEGLAALAERSATGKIVIEMGAK</sequence>
<gene>
    <name evidence="2" type="ORF">BRX40_00475</name>
    <name evidence="3" type="ORF">CA257_16695</name>
</gene>
<dbReference type="RefSeq" id="WP_075150295.1">
    <property type="nucleotide sequence ID" value="NZ_CP018820.1"/>
</dbReference>
<dbReference type="GeneID" id="44131030"/>
<evidence type="ECO:0000313" key="5">
    <source>
        <dbReference type="Proteomes" id="UP000286681"/>
    </source>
</evidence>
<dbReference type="KEGG" id="skr:BRX40_00475"/>
<dbReference type="EMBL" id="CP018820">
    <property type="protein sequence ID" value="APR51107.1"/>
    <property type="molecule type" value="Genomic_DNA"/>
</dbReference>
<dbReference type="PANTHER" id="PTHR43677">
    <property type="entry name" value="SHORT-CHAIN DEHYDROGENASE/REDUCTASE"/>
    <property type="match status" value="1"/>
</dbReference>
<dbReference type="InterPro" id="IPR013154">
    <property type="entry name" value="ADH-like_N"/>
</dbReference>
<evidence type="ECO:0000313" key="2">
    <source>
        <dbReference type="EMBL" id="APR51107.1"/>
    </source>
</evidence>
<reference evidence="2" key="1">
    <citation type="submission" date="2016-12" db="EMBL/GenBank/DDBJ databases">
        <title>Whole genome sequencing of Sphingomonas koreensis.</title>
        <authorList>
            <person name="Conlan S."/>
            <person name="Thomas P.J."/>
            <person name="Mullikin J."/>
            <person name="Palmore T.N."/>
            <person name="Frank K.M."/>
            <person name="Segre J.A."/>
        </authorList>
    </citation>
    <scope>NUCLEOTIDE SEQUENCE</scope>
    <source>
        <strain evidence="2">ABOJV</strain>
    </source>
</reference>
<dbReference type="PANTHER" id="PTHR43677:SF4">
    <property type="entry name" value="QUINONE OXIDOREDUCTASE-LIKE PROTEIN 2"/>
    <property type="match status" value="1"/>
</dbReference>
<reference evidence="3 5" key="3">
    <citation type="submission" date="2018-07" db="EMBL/GenBank/DDBJ databases">
        <title>Genomic and Epidemiologic Investigation of an Indolent Hospital Outbreak.</title>
        <authorList>
            <person name="Johnson R.C."/>
            <person name="Deming C."/>
            <person name="Conlan S."/>
            <person name="Zellmer C.J."/>
            <person name="Michelin A.V."/>
            <person name="Lee-Lin S."/>
            <person name="Thomas P.J."/>
            <person name="Park M."/>
            <person name="Weingarten R.A."/>
            <person name="Less J."/>
            <person name="Dekker J.P."/>
            <person name="Frank K.M."/>
            <person name="Musser K.A."/>
            <person name="Mcquiston J.R."/>
            <person name="Henderson D.K."/>
            <person name="Lau A.F."/>
            <person name="Palmore T.N."/>
            <person name="Segre J.A."/>
        </authorList>
    </citation>
    <scope>NUCLEOTIDE SEQUENCE [LARGE SCALE GENOMIC DNA]</scope>
    <source>
        <strain evidence="3 5">SK-NIH.Env10_0317</strain>
    </source>
</reference>
<dbReference type="InterPro" id="IPR011032">
    <property type="entry name" value="GroES-like_sf"/>
</dbReference>
<dbReference type="AlphaFoldDB" id="A0A1L6J5I9"/>
<evidence type="ECO:0000313" key="4">
    <source>
        <dbReference type="Proteomes" id="UP000185161"/>
    </source>
</evidence>
<keyword evidence="4" id="KW-1185">Reference proteome</keyword>
<name>A0A1L6J5I9_9SPHN</name>
<evidence type="ECO:0000259" key="1">
    <source>
        <dbReference type="SMART" id="SM00829"/>
    </source>
</evidence>